<evidence type="ECO:0000256" key="8">
    <source>
        <dbReference type="ARBA" id="ARBA00023192"/>
    </source>
</evidence>
<evidence type="ECO:0000256" key="3">
    <source>
        <dbReference type="ARBA" id="ARBA00007103"/>
    </source>
</evidence>
<dbReference type="GO" id="GO:0004124">
    <property type="term" value="F:cysteine synthase activity"/>
    <property type="evidence" value="ECO:0007669"/>
    <property type="project" value="UniProtKB-EC"/>
</dbReference>
<evidence type="ECO:0000313" key="13">
    <source>
        <dbReference type="Proteomes" id="UP001228690"/>
    </source>
</evidence>
<feature type="domain" description="Tryptophan synthase beta chain-like PALP" evidence="11">
    <location>
        <begin position="9"/>
        <end position="295"/>
    </location>
</feature>
<dbReference type="InterPro" id="IPR001216">
    <property type="entry name" value="P-phosphate_BS"/>
</dbReference>
<dbReference type="PANTHER" id="PTHR10314">
    <property type="entry name" value="CYSTATHIONINE BETA-SYNTHASE"/>
    <property type="match status" value="1"/>
</dbReference>
<dbReference type="CDD" id="cd01561">
    <property type="entry name" value="CBS_like"/>
    <property type="match status" value="1"/>
</dbReference>
<dbReference type="EMBL" id="CP123443">
    <property type="protein sequence ID" value="WGK68061.1"/>
    <property type="molecule type" value="Genomic_DNA"/>
</dbReference>
<keyword evidence="8 10" id="KW-0198">Cysteine biosynthesis</keyword>
<evidence type="ECO:0000256" key="2">
    <source>
        <dbReference type="ARBA" id="ARBA00004962"/>
    </source>
</evidence>
<keyword evidence="6 10" id="KW-0808">Transferase</keyword>
<dbReference type="InterPro" id="IPR001926">
    <property type="entry name" value="TrpB-like_PALP"/>
</dbReference>
<evidence type="ECO:0000256" key="7">
    <source>
        <dbReference type="ARBA" id="ARBA00022898"/>
    </source>
</evidence>
<dbReference type="Proteomes" id="UP001228690">
    <property type="component" value="Chromosome"/>
</dbReference>
<comment type="cofactor">
    <cofactor evidence="1 10">
        <name>pyridoxal 5'-phosphate</name>
        <dbReference type="ChEBI" id="CHEBI:597326"/>
    </cofactor>
</comment>
<evidence type="ECO:0000256" key="10">
    <source>
        <dbReference type="RuleBase" id="RU003985"/>
    </source>
</evidence>
<protein>
    <recommendedName>
        <fullName evidence="4 10">Cysteine synthase</fullName>
        <ecNumber evidence="4 10">2.5.1.47</ecNumber>
    </recommendedName>
</protein>
<dbReference type="NCBIfam" id="TIGR01139">
    <property type="entry name" value="cysK"/>
    <property type="match status" value="1"/>
</dbReference>
<comment type="pathway">
    <text evidence="2">Amino-acid biosynthesis; L-cysteine biosynthesis; L-cysteine from L-serine: step 2/2.</text>
</comment>
<comment type="catalytic activity">
    <reaction evidence="9 10">
        <text>O-acetyl-L-serine + hydrogen sulfide = L-cysteine + acetate</text>
        <dbReference type="Rhea" id="RHEA:14829"/>
        <dbReference type="ChEBI" id="CHEBI:29919"/>
        <dbReference type="ChEBI" id="CHEBI:30089"/>
        <dbReference type="ChEBI" id="CHEBI:35235"/>
        <dbReference type="ChEBI" id="CHEBI:58340"/>
        <dbReference type="EC" id="2.5.1.47"/>
    </reaction>
</comment>
<dbReference type="InterPro" id="IPR036052">
    <property type="entry name" value="TrpB-like_PALP_sf"/>
</dbReference>
<evidence type="ECO:0000256" key="1">
    <source>
        <dbReference type="ARBA" id="ARBA00001933"/>
    </source>
</evidence>
<dbReference type="InterPro" id="IPR005859">
    <property type="entry name" value="CysK"/>
</dbReference>
<evidence type="ECO:0000259" key="11">
    <source>
        <dbReference type="Pfam" id="PF00291"/>
    </source>
</evidence>
<evidence type="ECO:0000256" key="5">
    <source>
        <dbReference type="ARBA" id="ARBA00022605"/>
    </source>
</evidence>
<keyword evidence="13" id="KW-1185">Reference proteome</keyword>
<accession>A0ABY8MDL3</accession>
<keyword evidence="7 10" id="KW-0663">Pyridoxal phosphate</keyword>
<evidence type="ECO:0000256" key="6">
    <source>
        <dbReference type="ARBA" id="ARBA00022679"/>
    </source>
</evidence>
<evidence type="ECO:0000313" key="12">
    <source>
        <dbReference type="EMBL" id="WGK68061.1"/>
    </source>
</evidence>
<sequence length="309" mass="32578">MAKLYNNVLELIGDTPLVAIHKQSPEGGGKIYGKLEANNPGASVKDRIALSMIQDAEKSGKLTKGSTIIEPTSGNTGIGLALVGVTKGYRVILTMPETMSIERRKILRNLGAEIVLTEGPEGMPGAIAEAARLVEQIPQAFMPSQFANGANPAVHYRTTGPEIWEALDGKVDAFVAGVGTGGTISGVGRFLKEKNPNIKIFAVEPDSSAVISGKSMGPHMIQGIGAGFIPENYDAQYVDEVIQIESPAAIDQAKKLAGEEGLLVGISSGGNVLAAKNVAQRPEFAGKNIVTILCDTGERYISTLLFYED</sequence>
<dbReference type="InterPro" id="IPR005856">
    <property type="entry name" value="Cys_synth"/>
</dbReference>
<dbReference type="SUPFAM" id="SSF53686">
    <property type="entry name" value="Tryptophan synthase beta subunit-like PLP-dependent enzymes"/>
    <property type="match status" value="1"/>
</dbReference>
<dbReference type="Pfam" id="PF00291">
    <property type="entry name" value="PALP"/>
    <property type="match status" value="1"/>
</dbReference>
<dbReference type="PROSITE" id="PS00901">
    <property type="entry name" value="CYS_SYNTHASE"/>
    <property type="match status" value="1"/>
</dbReference>
<proteinExistence type="inferred from homology"/>
<dbReference type="EC" id="2.5.1.47" evidence="4 10"/>
<dbReference type="RefSeq" id="WP_326926226.1">
    <property type="nucleotide sequence ID" value="NZ_CP123443.1"/>
</dbReference>
<dbReference type="InterPro" id="IPR050214">
    <property type="entry name" value="Cys_Synth/Cystath_Beta-Synth"/>
</dbReference>
<comment type="similarity">
    <text evidence="3 10">Belongs to the cysteine synthase/cystathionine beta-synthase family.</text>
</comment>
<reference evidence="12 13" key="1">
    <citation type="submission" date="2023-04" db="EMBL/GenBank/DDBJ databases">
        <title>Spirochaete genome identified in red abalone sample constitutes a novel genus.</title>
        <authorList>
            <person name="Sharma S.P."/>
            <person name="Purcell C.M."/>
            <person name="Hyde J.R."/>
            <person name="Severin A.J."/>
        </authorList>
    </citation>
    <scope>NUCLEOTIDE SEQUENCE [LARGE SCALE GENOMIC DNA]</scope>
    <source>
        <strain evidence="12 13">SP-2023</strain>
    </source>
</reference>
<name>A0ABY8MDL3_9SPIO</name>
<dbReference type="Gene3D" id="3.40.50.1100">
    <property type="match status" value="2"/>
</dbReference>
<evidence type="ECO:0000256" key="9">
    <source>
        <dbReference type="ARBA" id="ARBA00047931"/>
    </source>
</evidence>
<evidence type="ECO:0000256" key="4">
    <source>
        <dbReference type="ARBA" id="ARBA00012681"/>
    </source>
</evidence>
<dbReference type="NCBIfam" id="TIGR01136">
    <property type="entry name" value="cysKM"/>
    <property type="match status" value="1"/>
</dbReference>
<keyword evidence="5 10" id="KW-0028">Amino-acid biosynthesis</keyword>
<gene>
    <name evidence="12" type="primary">cysK</name>
    <name evidence="12" type="ORF">P0082_06150</name>
</gene>
<organism evidence="12 13">
    <name type="scientific">Candidatus Haliotispira prima</name>
    <dbReference type="NCBI Taxonomy" id="3034016"/>
    <lineage>
        <taxon>Bacteria</taxon>
        <taxon>Pseudomonadati</taxon>
        <taxon>Spirochaetota</taxon>
        <taxon>Spirochaetia</taxon>
        <taxon>Spirochaetales</taxon>
        <taxon>Spirochaetaceae</taxon>
        <taxon>Candidatus Haliotispira</taxon>
    </lineage>
</organism>